<proteinExistence type="predicted"/>
<gene>
    <name evidence="1" type="ORF">HAX54_014595</name>
</gene>
<reference evidence="1 2" key="1">
    <citation type="journal article" date="2021" name="BMC Genomics">
        <title>Datura genome reveals duplications of psychoactive alkaloid biosynthetic genes and high mutation rate following tissue culture.</title>
        <authorList>
            <person name="Rajewski A."/>
            <person name="Carter-House D."/>
            <person name="Stajich J."/>
            <person name="Litt A."/>
        </authorList>
    </citation>
    <scope>NUCLEOTIDE SEQUENCE [LARGE SCALE GENOMIC DNA]</scope>
    <source>
        <strain evidence="1">AR-01</strain>
    </source>
</reference>
<comment type="caution">
    <text evidence="1">The sequence shown here is derived from an EMBL/GenBank/DDBJ whole genome shotgun (WGS) entry which is preliminary data.</text>
</comment>
<name>A0ABS8S156_DATST</name>
<feature type="non-terminal residue" evidence="1">
    <location>
        <position position="66"/>
    </location>
</feature>
<sequence>MSGSCSKGIYKRAVLICVACDQVEHPNEQMSGSEYHAGIVHGFLESPTEACAQQITDGMIMTKIST</sequence>
<protein>
    <submittedName>
        <fullName evidence="1">Uncharacterized protein</fullName>
    </submittedName>
</protein>
<evidence type="ECO:0000313" key="2">
    <source>
        <dbReference type="Proteomes" id="UP000823775"/>
    </source>
</evidence>
<dbReference type="Proteomes" id="UP000823775">
    <property type="component" value="Unassembled WGS sequence"/>
</dbReference>
<evidence type="ECO:0000313" key="1">
    <source>
        <dbReference type="EMBL" id="MCD7451985.1"/>
    </source>
</evidence>
<organism evidence="1 2">
    <name type="scientific">Datura stramonium</name>
    <name type="common">Jimsonweed</name>
    <name type="synonym">Common thornapple</name>
    <dbReference type="NCBI Taxonomy" id="4076"/>
    <lineage>
        <taxon>Eukaryota</taxon>
        <taxon>Viridiplantae</taxon>
        <taxon>Streptophyta</taxon>
        <taxon>Embryophyta</taxon>
        <taxon>Tracheophyta</taxon>
        <taxon>Spermatophyta</taxon>
        <taxon>Magnoliopsida</taxon>
        <taxon>eudicotyledons</taxon>
        <taxon>Gunneridae</taxon>
        <taxon>Pentapetalae</taxon>
        <taxon>asterids</taxon>
        <taxon>lamiids</taxon>
        <taxon>Solanales</taxon>
        <taxon>Solanaceae</taxon>
        <taxon>Solanoideae</taxon>
        <taxon>Datureae</taxon>
        <taxon>Datura</taxon>
    </lineage>
</organism>
<accession>A0ABS8S156</accession>
<keyword evidence="2" id="KW-1185">Reference proteome</keyword>
<dbReference type="EMBL" id="JACEIK010000191">
    <property type="protein sequence ID" value="MCD7451985.1"/>
    <property type="molecule type" value="Genomic_DNA"/>
</dbReference>